<proteinExistence type="predicted"/>
<evidence type="ECO:0000313" key="3">
    <source>
        <dbReference type="Proteomes" id="UP001500307"/>
    </source>
</evidence>
<evidence type="ECO:0000313" key="2">
    <source>
        <dbReference type="EMBL" id="GAA4572121.1"/>
    </source>
</evidence>
<dbReference type="EMBL" id="BAABGU010000018">
    <property type="protein sequence ID" value="GAA4572121.1"/>
    <property type="molecule type" value="Genomic_DNA"/>
</dbReference>
<name>A0ABP8SQJ1_9ACTN</name>
<dbReference type="Pfam" id="PF24024">
    <property type="entry name" value="DUF7336"/>
    <property type="match status" value="1"/>
</dbReference>
<gene>
    <name evidence="2" type="ORF">GCM10023176_34360</name>
</gene>
<dbReference type="Proteomes" id="UP001500307">
    <property type="component" value="Unassembled WGS sequence"/>
</dbReference>
<dbReference type="InterPro" id="IPR055760">
    <property type="entry name" value="DUF7336"/>
</dbReference>
<evidence type="ECO:0000259" key="1">
    <source>
        <dbReference type="Pfam" id="PF24024"/>
    </source>
</evidence>
<keyword evidence="3" id="KW-1185">Reference proteome</keyword>
<comment type="caution">
    <text evidence="2">The sequence shown here is derived from an EMBL/GenBank/DDBJ whole genome shotgun (WGS) entry which is preliminary data.</text>
</comment>
<reference evidence="3" key="1">
    <citation type="journal article" date="2019" name="Int. J. Syst. Evol. Microbiol.">
        <title>The Global Catalogue of Microorganisms (GCM) 10K type strain sequencing project: providing services to taxonomists for standard genome sequencing and annotation.</title>
        <authorList>
            <consortium name="The Broad Institute Genomics Platform"/>
            <consortium name="The Broad Institute Genome Sequencing Center for Infectious Disease"/>
            <person name="Wu L."/>
            <person name="Ma J."/>
        </authorList>
    </citation>
    <scope>NUCLEOTIDE SEQUENCE [LARGE SCALE GENOMIC DNA]</scope>
    <source>
        <strain evidence="3">JCM 3175</strain>
    </source>
</reference>
<accession>A0ABP8SQJ1</accession>
<sequence>MEVFLLWHVRHARWLDGRPTTHRDDAGELVWDEEDGDDLKILGLYSSEARAEDRIERARKLPGFRAEPDCFYISHYTVDQDEWNDGFVSIRRDDQAD</sequence>
<dbReference type="RefSeq" id="WP_346120724.1">
    <property type="nucleotide sequence ID" value="NZ_BAABGU010000018.1"/>
</dbReference>
<protein>
    <recommendedName>
        <fullName evidence="1">DUF7336 domain-containing protein</fullName>
    </recommendedName>
</protein>
<feature type="domain" description="DUF7336" evidence="1">
    <location>
        <begin position="36"/>
        <end position="87"/>
    </location>
</feature>
<organism evidence="2 3">
    <name type="scientific">Micromonospora coerulea</name>
    <dbReference type="NCBI Taxonomy" id="47856"/>
    <lineage>
        <taxon>Bacteria</taxon>
        <taxon>Bacillati</taxon>
        <taxon>Actinomycetota</taxon>
        <taxon>Actinomycetes</taxon>
        <taxon>Micromonosporales</taxon>
        <taxon>Micromonosporaceae</taxon>
        <taxon>Micromonospora</taxon>
    </lineage>
</organism>